<organism evidence="1 2">
    <name type="scientific">Peptostreptococcus anaerobius</name>
    <dbReference type="NCBI Taxonomy" id="1261"/>
    <lineage>
        <taxon>Bacteria</taxon>
        <taxon>Bacillati</taxon>
        <taxon>Bacillota</taxon>
        <taxon>Clostridia</taxon>
        <taxon>Peptostreptococcales</taxon>
        <taxon>Peptostreptococcaceae</taxon>
        <taxon>Peptostreptococcus</taxon>
    </lineage>
</organism>
<name>A0A379CDE1_9FIRM</name>
<proteinExistence type="predicted"/>
<dbReference type="SUPFAM" id="SSF46785">
    <property type="entry name" value="Winged helix' DNA-binding domain"/>
    <property type="match status" value="1"/>
</dbReference>
<dbReference type="AlphaFoldDB" id="A0A379CDE1"/>
<evidence type="ECO:0000313" key="1">
    <source>
        <dbReference type="EMBL" id="SUB60442.1"/>
    </source>
</evidence>
<sequence>MDNMKVVYKVLAEVDKQMDNIDFDESFIKNLKVSDNRINKIIESLVEDGYLTGIKISKSKTGNIVMFINPRLTIKGMEFLQENSTMQKIKNGLKDVKDITPFI</sequence>
<dbReference type="InterPro" id="IPR036390">
    <property type="entry name" value="WH_DNA-bd_sf"/>
</dbReference>
<dbReference type="InterPro" id="IPR018597">
    <property type="entry name" value="Phage_Tuc2009_YjcQ"/>
</dbReference>
<reference evidence="1 2" key="1">
    <citation type="submission" date="2018-06" db="EMBL/GenBank/DDBJ databases">
        <authorList>
            <consortium name="Pathogen Informatics"/>
            <person name="Doyle S."/>
        </authorList>
    </citation>
    <scope>NUCLEOTIDE SEQUENCE [LARGE SCALE GENOMIC DNA]</scope>
    <source>
        <strain evidence="1 2">NCTC11460</strain>
    </source>
</reference>
<protein>
    <submittedName>
        <fullName evidence="1">YjcQ protein</fullName>
    </submittedName>
</protein>
<accession>A0A379CDE1</accession>
<dbReference type="EMBL" id="UGTB01000004">
    <property type="protein sequence ID" value="SUB60442.1"/>
    <property type="molecule type" value="Genomic_DNA"/>
</dbReference>
<evidence type="ECO:0000313" key="2">
    <source>
        <dbReference type="Proteomes" id="UP000255101"/>
    </source>
</evidence>
<dbReference type="Gene3D" id="1.10.10.10">
    <property type="entry name" value="Winged helix-like DNA-binding domain superfamily/Winged helix DNA-binding domain"/>
    <property type="match status" value="1"/>
</dbReference>
<dbReference type="InterPro" id="IPR036388">
    <property type="entry name" value="WH-like_DNA-bd_sf"/>
</dbReference>
<dbReference type="RefSeq" id="WP_019595553.1">
    <property type="nucleotide sequence ID" value="NZ_FOVA01000011.1"/>
</dbReference>
<dbReference type="Proteomes" id="UP000255101">
    <property type="component" value="Unassembled WGS sequence"/>
</dbReference>
<dbReference type="Pfam" id="PF09639">
    <property type="entry name" value="YjcQ"/>
    <property type="match status" value="1"/>
</dbReference>
<gene>
    <name evidence="1" type="ORF">NCTC11460_00347</name>
</gene>